<dbReference type="InterPro" id="IPR044294">
    <property type="entry name" value="Lipase-like"/>
</dbReference>
<evidence type="ECO:0000259" key="3">
    <source>
        <dbReference type="Pfam" id="PF05057"/>
    </source>
</evidence>
<feature type="region of interest" description="Disordered" evidence="2">
    <location>
        <begin position="813"/>
        <end position="887"/>
    </location>
</feature>
<dbReference type="OrthoDB" id="273452at2759"/>
<reference evidence="4" key="1">
    <citation type="submission" date="2020-11" db="EMBL/GenBank/DDBJ databases">
        <authorList>
            <person name="Tran Van P."/>
        </authorList>
    </citation>
    <scope>NUCLEOTIDE SEQUENCE</scope>
</reference>
<evidence type="ECO:0000256" key="1">
    <source>
        <dbReference type="ARBA" id="ARBA00007949"/>
    </source>
</evidence>
<keyword evidence="5" id="KW-1185">Reference proteome</keyword>
<dbReference type="Pfam" id="PF05057">
    <property type="entry name" value="DUF676"/>
    <property type="match status" value="1"/>
</dbReference>
<dbReference type="EMBL" id="OA882181">
    <property type="protein sequence ID" value="CAD7273553.1"/>
    <property type="molecule type" value="Genomic_DNA"/>
</dbReference>
<feature type="compositionally biased region" description="Polar residues" evidence="2">
    <location>
        <begin position="819"/>
        <end position="829"/>
    </location>
</feature>
<name>A0A7R9BGZ4_9CRUS</name>
<accession>A0A7R9BGZ4</accession>
<gene>
    <name evidence="4" type="ORF">NMOB1V02_LOCUS1434</name>
</gene>
<dbReference type="PANTHER" id="PTHR12482">
    <property type="entry name" value="LIPASE ROG1-RELATED-RELATED"/>
    <property type="match status" value="1"/>
</dbReference>
<feature type="domain" description="DUF676" evidence="3">
    <location>
        <begin position="1215"/>
        <end position="1406"/>
    </location>
</feature>
<proteinExistence type="inferred from homology"/>
<dbReference type="InterPro" id="IPR022122">
    <property type="entry name" value="DUF3657"/>
</dbReference>
<dbReference type="Pfam" id="PF12394">
    <property type="entry name" value="DUF3657"/>
    <property type="match status" value="1"/>
</dbReference>
<dbReference type="FunFam" id="3.40.50.1820:FF:000004">
    <property type="entry name" value="Protein FAM135A isoform a"/>
    <property type="match status" value="1"/>
</dbReference>
<evidence type="ECO:0000313" key="4">
    <source>
        <dbReference type="EMBL" id="CAD7273553.1"/>
    </source>
</evidence>
<sequence>MGELQASLEFSVEIVKFFNIDLFQRGFYQIRSYWKSSSKIPAKVDLSYPKNLNTGPPLAYPACVFNGSAASKTFQVLYRNEEIYLNDVFIFRVDLMVNPFKINDILEKAEFQLILELWFSEQTLGNQPSNISCVSTRTLNVHFSPATGVHYHLPVWFDYFHLSAVSITVHGTLLSIHQASSRSASASNSWPQTGTISIEEVFFGSVHTRCLEFGSSRLTHACRIHRELCTLLVTAYEGLEQTVRAFSEAIPISNELMRAKLGHIKAKMMGNMDEGKTKFCENVAKLEALAKRSFDCDDEDKLLAMAEGDIAVLCAQNIVFWQQLLEAVTHCEPVRSIMAQHHHEQRVSSHGESLMSKYFNLLPRLTIDCQELDGDPSLLPIIFEDRYQDVKEFARRRSILTFTSGDSVNAFDVKVGMDALSLSRSQVVEGALGSDSGFGSSTASRISSASWRVRKTSEWDSREEAERPKVSSCRHSAVYLTQKSELHYDSVQVDKKPVTARSMSESLARDVNPLPRRNVLSETMSTGSSSVARWAAEYSRPFDTFPTAPLRHRKKKPTLTSGSDSERIFPTAAPEEKNVVPPQSVVYDPDPPPQPLVVVDERSAALKPPKVPSPITKCFTFPKPKQNGKKKPCPKADFDDVFVEPMDGKLSLRKRKLNIMAQNRELRKQQSMSVKRSSSSDTSSESVVLVGYKKLETSVSYPFNLCLGVPPAVLPMPTSETGLKHAQLKPLNEKYRRCSTSVVETSAARMTFSETSPVKVASALCPSESMPNLSDLAAIPVRKAAFLSLSNLFLPNGANSFLPKKEYTPSVMTDDPYEVSSTSEHSGWVSNNSSSSTASAANAVETLKMEDGIRRSSSTQISPPPSSESPKEEKKVAAASDPLPPPFEFQDMFNLEEGGSVRVNGGGGGAGGSHVIENEILPSLPPKEFRDPLPELKRNSGRSVQVGLEDVDVFGGFGDSDKIPRGKLRGTSDDDSIYHIYEAVNELQLARLGSKNPSWPKNLANSCLKRTAASTPALCKQAEAEKAPTARIIPEAKTTSGSPASARDTVPRMRPGGKMSAAKAKSVCEESLGAEWTGNAVAVELRSAKRRCSCSSDSQVLTQAGLMCECCASRQASRGADRSSSISAPAASGALTSAASAPKLPTRRSLCTFKGGPAGSVSPELMAFLKAKEEFRCQMKLAPGAMHSDYPTSASATSLPYFHVNDEYRVFHPAGLHLFICVHGLDGNAADLRLVRAYLEMGLSGSNLEFIMSERNQGDTFSDFEAMTDRLVAEIMYHIEASQMKPSKISFIGHSLGTVLIRSALTRPQMKPLFPKLHTFLSLSGPHLGTLYNSSGLINMGLWFMQKFKKSGSLLQLSMKDHSDPRQTFLYKLARESQLHQFKNILLCGSSQDRYVPMHSARIELCKAAAKDGTVMGAAMREMVTGILQPIIAKPDVTLVRYDVHHALPATANALIGRAAHIAVLDSELFIEKFLIVSAWKYFE</sequence>
<protein>
    <recommendedName>
        <fullName evidence="3">DUF676 domain-containing protein</fullName>
    </recommendedName>
</protein>
<evidence type="ECO:0000313" key="5">
    <source>
        <dbReference type="Proteomes" id="UP000678499"/>
    </source>
</evidence>
<dbReference type="PANTHER" id="PTHR12482:SF5">
    <property type="entry name" value="DUF676 DOMAIN-CONTAINING PROTEIN"/>
    <property type="match status" value="1"/>
</dbReference>
<evidence type="ECO:0000256" key="2">
    <source>
        <dbReference type="SAM" id="MobiDB-lite"/>
    </source>
</evidence>
<organism evidence="4">
    <name type="scientific">Notodromas monacha</name>
    <dbReference type="NCBI Taxonomy" id="399045"/>
    <lineage>
        <taxon>Eukaryota</taxon>
        <taxon>Metazoa</taxon>
        <taxon>Ecdysozoa</taxon>
        <taxon>Arthropoda</taxon>
        <taxon>Crustacea</taxon>
        <taxon>Oligostraca</taxon>
        <taxon>Ostracoda</taxon>
        <taxon>Podocopa</taxon>
        <taxon>Podocopida</taxon>
        <taxon>Cypridocopina</taxon>
        <taxon>Cypridoidea</taxon>
        <taxon>Cyprididae</taxon>
        <taxon>Notodromas</taxon>
    </lineage>
</organism>
<feature type="region of interest" description="Disordered" evidence="2">
    <location>
        <begin position="1037"/>
        <end position="1057"/>
    </location>
</feature>
<dbReference type="InterPro" id="IPR007751">
    <property type="entry name" value="DUF676_lipase-like"/>
</dbReference>
<feature type="region of interest" description="Disordered" evidence="2">
    <location>
        <begin position="548"/>
        <end position="567"/>
    </location>
</feature>
<feature type="compositionally biased region" description="Low complexity" evidence="2">
    <location>
        <begin position="830"/>
        <end position="843"/>
    </location>
</feature>
<dbReference type="Proteomes" id="UP000678499">
    <property type="component" value="Unassembled WGS sequence"/>
</dbReference>
<comment type="similarity">
    <text evidence="1">Belongs to the FAM135 family.</text>
</comment>
<dbReference type="InterPro" id="IPR029058">
    <property type="entry name" value="AB_hydrolase_fold"/>
</dbReference>
<dbReference type="SUPFAM" id="SSF53474">
    <property type="entry name" value="alpha/beta-Hydrolases"/>
    <property type="match status" value="1"/>
</dbReference>
<dbReference type="Gene3D" id="3.40.50.1820">
    <property type="entry name" value="alpha/beta hydrolase"/>
    <property type="match status" value="1"/>
</dbReference>
<dbReference type="EMBL" id="CAJPEX010000144">
    <property type="protein sequence ID" value="CAG0913705.1"/>
    <property type="molecule type" value="Genomic_DNA"/>
</dbReference>